<accession>A0A8X6NY77</accession>
<proteinExistence type="predicted"/>
<gene>
    <name evidence="2" type="ORF">NPIL_307201</name>
</gene>
<comment type="caution">
    <text evidence="2">The sequence shown here is derived from an EMBL/GenBank/DDBJ whole genome shotgun (WGS) entry which is preliminary data.</text>
</comment>
<sequence length="100" mass="11595">MDTNQQTFFIETNQPLPIADLFSVPARKINSDKFRHNDTYMKNNTPPHRDLPYTILEINRQQALRSLGAGSDPLTPVPTSHQRERSEDRRPLSDRQLQIP</sequence>
<evidence type="ECO:0000313" key="3">
    <source>
        <dbReference type="Proteomes" id="UP000887013"/>
    </source>
</evidence>
<dbReference type="EMBL" id="BMAW01014199">
    <property type="protein sequence ID" value="GFT37887.1"/>
    <property type="molecule type" value="Genomic_DNA"/>
</dbReference>
<name>A0A8X6NY77_NEPPI</name>
<evidence type="ECO:0000256" key="1">
    <source>
        <dbReference type="SAM" id="MobiDB-lite"/>
    </source>
</evidence>
<organism evidence="2 3">
    <name type="scientific">Nephila pilipes</name>
    <name type="common">Giant wood spider</name>
    <name type="synonym">Nephila maculata</name>
    <dbReference type="NCBI Taxonomy" id="299642"/>
    <lineage>
        <taxon>Eukaryota</taxon>
        <taxon>Metazoa</taxon>
        <taxon>Ecdysozoa</taxon>
        <taxon>Arthropoda</taxon>
        <taxon>Chelicerata</taxon>
        <taxon>Arachnida</taxon>
        <taxon>Araneae</taxon>
        <taxon>Araneomorphae</taxon>
        <taxon>Entelegynae</taxon>
        <taxon>Araneoidea</taxon>
        <taxon>Nephilidae</taxon>
        <taxon>Nephila</taxon>
    </lineage>
</organism>
<feature type="compositionally biased region" description="Basic and acidic residues" evidence="1">
    <location>
        <begin position="81"/>
        <end position="93"/>
    </location>
</feature>
<protein>
    <submittedName>
        <fullName evidence="2">Uncharacterized protein</fullName>
    </submittedName>
</protein>
<reference evidence="2" key="1">
    <citation type="submission" date="2020-08" db="EMBL/GenBank/DDBJ databases">
        <title>Multicomponent nature underlies the extraordinary mechanical properties of spider dragline silk.</title>
        <authorList>
            <person name="Kono N."/>
            <person name="Nakamura H."/>
            <person name="Mori M."/>
            <person name="Yoshida Y."/>
            <person name="Ohtoshi R."/>
            <person name="Malay A.D."/>
            <person name="Moran D.A.P."/>
            <person name="Tomita M."/>
            <person name="Numata K."/>
            <person name="Arakawa K."/>
        </authorList>
    </citation>
    <scope>NUCLEOTIDE SEQUENCE</scope>
</reference>
<dbReference type="Proteomes" id="UP000887013">
    <property type="component" value="Unassembled WGS sequence"/>
</dbReference>
<dbReference type="AlphaFoldDB" id="A0A8X6NY77"/>
<keyword evidence="3" id="KW-1185">Reference proteome</keyword>
<evidence type="ECO:0000313" key="2">
    <source>
        <dbReference type="EMBL" id="GFT37887.1"/>
    </source>
</evidence>
<feature type="region of interest" description="Disordered" evidence="1">
    <location>
        <begin position="64"/>
        <end position="100"/>
    </location>
</feature>